<dbReference type="InterPro" id="IPR036788">
    <property type="entry name" value="T_IF-3_C_sf"/>
</dbReference>
<protein>
    <recommendedName>
        <fullName evidence="8">Translation initiation factor 3 N-terminal domain-containing protein</fullName>
    </recommendedName>
</protein>
<dbReference type="AlphaFoldDB" id="A0A7H8RCF7"/>
<dbReference type="Pfam" id="PF00707">
    <property type="entry name" value="IF3_C"/>
    <property type="match status" value="1"/>
</dbReference>
<accession>A0A7H8RCF7</accession>
<dbReference type="InterPro" id="IPR019815">
    <property type="entry name" value="Translation_initiation_fac_3_C"/>
</dbReference>
<dbReference type="RefSeq" id="XP_035350334.1">
    <property type="nucleotide sequence ID" value="XM_035494441.1"/>
</dbReference>
<dbReference type="EMBL" id="CP055903">
    <property type="protein sequence ID" value="QKX64160.1"/>
    <property type="molecule type" value="Genomic_DNA"/>
</dbReference>
<dbReference type="InterPro" id="IPR036787">
    <property type="entry name" value="T_IF-3_N_sf"/>
</dbReference>
<gene>
    <name evidence="6" type="ORF">TRUGW13939_11333</name>
</gene>
<evidence type="ECO:0000256" key="2">
    <source>
        <dbReference type="ARBA" id="ARBA00022540"/>
    </source>
</evidence>
<dbReference type="GO" id="GO:0003743">
    <property type="term" value="F:translation initiation factor activity"/>
    <property type="evidence" value="ECO:0007669"/>
    <property type="project" value="UniProtKB-KW"/>
</dbReference>
<evidence type="ECO:0000256" key="1">
    <source>
        <dbReference type="ARBA" id="ARBA00005439"/>
    </source>
</evidence>
<evidence type="ECO:0008006" key="8">
    <source>
        <dbReference type="Google" id="ProtNLM"/>
    </source>
</evidence>
<dbReference type="GeneID" id="55998811"/>
<evidence type="ECO:0000313" key="7">
    <source>
        <dbReference type="Proteomes" id="UP000509510"/>
    </source>
</evidence>
<dbReference type="GO" id="GO:0043022">
    <property type="term" value="F:ribosome binding"/>
    <property type="evidence" value="ECO:0007669"/>
    <property type="project" value="TreeGrafter"/>
</dbReference>
<dbReference type="GO" id="GO:0070124">
    <property type="term" value="P:mitochondrial translational initiation"/>
    <property type="evidence" value="ECO:0007669"/>
    <property type="project" value="TreeGrafter"/>
</dbReference>
<comment type="similarity">
    <text evidence="1">Belongs to the IF-3 family.</text>
</comment>
<name>A0A7H8RCF7_TALRU</name>
<dbReference type="InterPro" id="IPR001288">
    <property type="entry name" value="Translation_initiation_fac_3"/>
</dbReference>
<dbReference type="SUPFAM" id="SSF55200">
    <property type="entry name" value="Translation initiation factor IF3, C-terminal domain"/>
    <property type="match status" value="1"/>
</dbReference>
<feature type="domain" description="Translation initiation factor 3 N-terminal" evidence="5">
    <location>
        <begin position="73"/>
        <end position="143"/>
    </location>
</feature>
<dbReference type="Pfam" id="PF05198">
    <property type="entry name" value="IF3_N"/>
    <property type="match status" value="1"/>
</dbReference>
<keyword evidence="7" id="KW-1185">Reference proteome</keyword>
<proteinExistence type="inferred from homology"/>
<evidence type="ECO:0000256" key="3">
    <source>
        <dbReference type="ARBA" id="ARBA00022917"/>
    </source>
</evidence>
<dbReference type="Proteomes" id="UP000509510">
    <property type="component" value="Chromosome VI"/>
</dbReference>
<dbReference type="PANTHER" id="PTHR10938:SF0">
    <property type="entry name" value="TRANSLATION INITIATION FACTOR IF-3, MITOCHONDRIAL"/>
    <property type="match status" value="1"/>
</dbReference>
<dbReference type="GO" id="GO:0032790">
    <property type="term" value="P:ribosome disassembly"/>
    <property type="evidence" value="ECO:0007669"/>
    <property type="project" value="TreeGrafter"/>
</dbReference>
<dbReference type="InterPro" id="IPR019814">
    <property type="entry name" value="Translation_initiation_fac_3_N"/>
</dbReference>
<dbReference type="KEGG" id="trg:TRUGW13939_11333"/>
<keyword evidence="3" id="KW-0648">Protein biosynthesis</keyword>
<evidence type="ECO:0000259" key="4">
    <source>
        <dbReference type="Pfam" id="PF00707"/>
    </source>
</evidence>
<dbReference type="GO" id="GO:0005739">
    <property type="term" value="C:mitochondrion"/>
    <property type="evidence" value="ECO:0007669"/>
    <property type="project" value="TreeGrafter"/>
</dbReference>
<reference evidence="7" key="1">
    <citation type="submission" date="2020-06" db="EMBL/GenBank/DDBJ databases">
        <title>A chromosome-scale genome assembly of Talaromyces rugulosus W13939.</title>
        <authorList>
            <person name="Wang B."/>
            <person name="Guo L."/>
            <person name="Ye K."/>
            <person name="Wang L."/>
        </authorList>
    </citation>
    <scope>NUCLEOTIDE SEQUENCE [LARGE SCALE GENOMIC DNA]</scope>
    <source>
        <strain evidence="7">W13939</strain>
    </source>
</reference>
<dbReference type="Gene3D" id="3.10.20.80">
    <property type="entry name" value="Translation initiation factor 3 (IF-3), N-terminal domain"/>
    <property type="match status" value="1"/>
</dbReference>
<dbReference type="PANTHER" id="PTHR10938">
    <property type="entry name" value="TRANSLATION INITIATION FACTOR IF-3"/>
    <property type="match status" value="1"/>
</dbReference>
<dbReference type="Gene3D" id="3.30.110.10">
    <property type="entry name" value="Translation initiation factor 3 (IF-3), C-terminal domain"/>
    <property type="match status" value="1"/>
</dbReference>
<evidence type="ECO:0000313" key="6">
    <source>
        <dbReference type="EMBL" id="QKX64160.1"/>
    </source>
</evidence>
<evidence type="ECO:0000259" key="5">
    <source>
        <dbReference type="Pfam" id="PF05198"/>
    </source>
</evidence>
<feature type="domain" description="Translation initiation factor 3 C-terminal" evidence="4">
    <location>
        <begin position="154"/>
        <end position="240"/>
    </location>
</feature>
<sequence>MKYLQRLGLAAQPLRHALFSSRHASHRFPGILLRPYSASPSLSASWVINRKRVATDTTSEPTTSRPQRFSRPTNDEIDARLIQLVDAAGNIDAPVLKSYVLRSFQKSTHVLVELDPGEPGRHTVCKIMSLKELRDLEKAKERAARLAKLSAKTSVKQIELNWSIDSHDLSHRLKKLSAFIDKGRTVEIVLTRKRGKRVATAPEIQQLLDQINAAIEDANARQSKAMEGEPGKTLTMTVEKKE</sequence>
<keyword evidence="2" id="KW-0396">Initiation factor</keyword>
<dbReference type="OrthoDB" id="21573at2759"/>
<organism evidence="6 7">
    <name type="scientific">Talaromyces rugulosus</name>
    <name type="common">Penicillium rugulosum</name>
    <dbReference type="NCBI Taxonomy" id="121627"/>
    <lineage>
        <taxon>Eukaryota</taxon>
        <taxon>Fungi</taxon>
        <taxon>Dikarya</taxon>
        <taxon>Ascomycota</taxon>
        <taxon>Pezizomycotina</taxon>
        <taxon>Eurotiomycetes</taxon>
        <taxon>Eurotiomycetidae</taxon>
        <taxon>Eurotiales</taxon>
        <taxon>Trichocomaceae</taxon>
        <taxon>Talaromyces</taxon>
        <taxon>Talaromyces sect. Islandici</taxon>
    </lineage>
</organism>